<feature type="transmembrane region" description="Helical" evidence="8">
    <location>
        <begin position="782"/>
        <end position="804"/>
    </location>
</feature>
<keyword evidence="11" id="KW-1185">Reference proteome</keyword>
<accession>A0ABQ9DXA2</accession>
<feature type="coiled-coil region" evidence="6">
    <location>
        <begin position="42"/>
        <end position="142"/>
    </location>
</feature>
<evidence type="ECO:0000256" key="1">
    <source>
        <dbReference type="ARBA" id="ARBA00009019"/>
    </source>
</evidence>
<feature type="transmembrane region" description="Helical" evidence="8">
    <location>
        <begin position="816"/>
        <end position="834"/>
    </location>
</feature>
<feature type="domain" description="Neurotransmitter-gated ion-channel ligand-binding" evidence="9">
    <location>
        <begin position="583"/>
        <end position="780"/>
    </location>
</feature>
<dbReference type="EMBL" id="WHWB01031952">
    <property type="protein sequence ID" value="KAJ7427487.1"/>
    <property type="molecule type" value="Genomic_DNA"/>
</dbReference>
<keyword evidence="8" id="KW-0812">Transmembrane</keyword>
<dbReference type="Proteomes" id="UP001145742">
    <property type="component" value="Unassembled WGS sequence"/>
</dbReference>
<dbReference type="PANTHER" id="PTHR19232:SF10">
    <property type="entry name" value="CEREBELLAR DEGENERATION-RELATED PROTEIN 2-LIKE"/>
    <property type="match status" value="1"/>
</dbReference>
<dbReference type="Pfam" id="PF02931">
    <property type="entry name" value="Neur_chan_LBD"/>
    <property type="match status" value="1"/>
</dbReference>
<dbReference type="SUPFAM" id="SSF63712">
    <property type="entry name" value="Nicotinic receptor ligand binding domain-like"/>
    <property type="match status" value="1"/>
</dbReference>
<evidence type="ECO:0000259" key="9">
    <source>
        <dbReference type="Pfam" id="PF02931"/>
    </source>
</evidence>
<dbReference type="InterPro" id="IPR018000">
    <property type="entry name" value="Neurotransmitter_ion_chnl_CS"/>
</dbReference>
<protein>
    <recommendedName>
        <fullName evidence="9">Neurotransmitter-gated ion-channel ligand-binding domain-containing protein</fullName>
    </recommendedName>
</protein>
<feature type="region of interest" description="Disordered" evidence="7">
    <location>
        <begin position="1"/>
        <end position="21"/>
    </location>
</feature>
<evidence type="ECO:0000256" key="8">
    <source>
        <dbReference type="SAM" id="Phobius"/>
    </source>
</evidence>
<feature type="transmembrane region" description="Helical" evidence="8">
    <location>
        <begin position="854"/>
        <end position="878"/>
    </location>
</feature>
<organism evidence="10 11">
    <name type="scientific">Willisornis vidua</name>
    <name type="common">Xingu scale-backed antbird</name>
    <dbReference type="NCBI Taxonomy" id="1566151"/>
    <lineage>
        <taxon>Eukaryota</taxon>
        <taxon>Metazoa</taxon>
        <taxon>Chordata</taxon>
        <taxon>Craniata</taxon>
        <taxon>Vertebrata</taxon>
        <taxon>Euteleostomi</taxon>
        <taxon>Archelosauria</taxon>
        <taxon>Archosauria</taxon>
        <taxon>Dinosauria</taxon>
        <taxon>Saurischia</taxon>
        <taxon>Theropoda</taxon>
        <taxon>Coelurosauria</taxon>
        <taxon>Aves</taxon>
        <taxon>Neognathae</taxon>
        <taxon>Neoaves</taxon>
        <taxon>Telluraves</taxon>
        <taxon>Australaves</taxon>
        <taxon>Passeriformes</taxon>
        <taxon>Thamnophilidae</taxon>
        <taxon>Willisornis</taxon>
    </lineage>
</organism>
<feature type="coiled-coil region" evidence="6">
    <location>
        <begin position="185"/>
        <end position="264"/>
    </location>
</feature>
<feature type="compositionally biased region" description="Acidic residues" evidence="7">
    <location>
        <begin position="10"/>
        <end position="21"/>
    </location>
</feature>
<evidence type="ECO:0000256" key="7">
    <source>
        <dbReference type="SAM" id="MobiDB-lite"/>
    </source>
</evidence>
<evidence type="ECO:0000256" key="2">
    <source>
        <dbReference type="ARBA" id="ARBA00023018"/>
    </source>
</evidence>
<evidence type="ECO:0000313" key="10">
    <source>
        <dbReference type="EMBL" id="KAJ7427487.1"/>
    </source>
</evidence>
<comment type="subcellular location">
    <subcellularLocation>
        <location evidence="5">Synaptic cell membrane</location>
        <topology evidence="5">Multi-pass membrane protein</topology>
    </subcellularLocation>
</comment>
<reference evidence="10" key="1">
    <citation type="submission" date="2019-10" db="EMBL/GenBank/DDBJ databases">
        <authorList>
            <person name="Soares A.E.R."/>
            <person name="Aleixo A."/>
            <person name="Schneider P."/>
            <person name="Miyaki C.Y."/>
            <person name="Schneider M.P."/>
            <person name="Mello C."/>
            <person name="Vasconcelos A.T.R."/>
        </authorList>
    </citation>
    <scope>NUCLEOTIDE SEQUENCE</scope>
    <source>
        <tissue evidence="10">Muscle</tissue>
    </source>
</reference>
<dbReference type="SUPFAM" id="SSF110916">
    <property type="entry name" value="Peptidyl-tRNA hydrolase domain-like"/>
    <property type="match status" value="1"/>
</dbReference>
<dbReference type="Gene3D" id="2.70.170.10">
    <property type="entry name" value="Neurotransmitter-gated ion-channel ligand-binding domain"/>
    <property type="match status" value="1"/>
</dbReference>
<dbReference type="Gene3D" id="1.20.58.390">
    <property type="entry name" value="Neurotransmitter-gated ion-channel transmembrane domain"/>
    <property type="match status" value="1"/>
</dbReference>
<dbReference type="InterPro" id="IPR006202">
    <property type="entry name" value="Neur_chan_lig-bd"/>
</dbReference>
<evidence type="ECO:0000256" key="4">
    <source>
        <dbReference type="ARBA" id="ARBA00023136"/>
    </source>
</evidence>
<dbReference type="InterPro" id="IPR026079">
    <property type="entry name" value="CDR2"/>
</dbReference>
<name>A0ABQ9DXA2_9PASS</name>
<keyword evidence="2" id="KW-0770">Synapse</keyword>
<evidence type="ECO:0000313" key="11">
    <source>
        <dbReference type="Proteomes" id="UP001145742"/>
    </source>
</evidence>
<comment type="similarity">
    <text evidence="1">Belongs to the CDR2 family.</text>
</comment>
<evidence type="ECO:0000256" key="5">
    <source>
        <dbReference type="ARBA" id="ARBA00034099"/>
    </source>
</evidence>
<feature type="region of interest" description="Disordered" evidence="7">
    <location>
        <begin position="292"/>
        <end position="314"/>
    </location>
</feature>
<keyword evidence="8" id="KW-1133">Transmembrane helix</keyword>
<sequence length="976" mass="113146">MLSADRMEEFQSEEEEPWYDQQDLEQDLHLAAELGKTLLERNKELEDSLQQMYTTNEEQVQEIEYLTKQLEMLRQMNEQHAKVYEQLDLTARDLELANQKLVLESKTSQQKIQCLTETIEGLQNQVEELQKQVEEMRSLEQLRIRREKRERRRTIHTFPCLKELCSSPRYEDAFQVHSSSTEFNQKPLERENERLQAMVNSLRSQVNQEKQRKERVEREYTSVIQEYSDLEQRVCEMENCKLRIKELEAELLELQQMKQVKKYLLSREDNLSEALLEPLNNAPEADYIDLSEEEGGKSHGTSMTPSPNHPVRKSCSDTALNAIVTKDAVSRHEGNYTLHANNVRKRGMSILREVDEQYHALLEKYEELLSKCRQHKDSVRHAGVQTSRPISRDSSFRDFRGEAHELEERKTMEKTISKHVEAVDKRLEQSQPEYKALFKEIFSRIQKTKADINATKHRNKINRAGELIVTSEESRYQMRNLAICLEKIRTMVTEATEKPKVVSKETAQKLIERYLQGGLWSQGSTAKGCDPNYQLLMENVVSHKVEILPDLFEILFPAGAAPKYLCTYYDIVDYLNISSHDKLHTHILPKTSLKEPVEVKLDFILIAILSVVEKLQTVSFYFVLSLEWKNPFASWDPQDFCNISEVVLPLDAYWSPPIFILERVNGQNSDMNYMVLMHNGSFNSSRPFQVTLTCSLMILKFPFDTQTCNLSIASFLYPAVTDLVMKTRRAASESMKHSQTFLLNDGEWKFTNLSIIEYMEIMDDKRYSVITYMISMQRRPTLYILNLILPTCALYLLDMAVLFGPSSLEEKINFQIAIILGSSMLAVILNNSLPTSSNKPPVIGTHLHPIKPDLYTVLFFLGTFLLMIMAVLDTFFLLHQRRKSPSSDKVPKSLRRDMGTELAKTPLGNQPVTHLAKEGLQHLNPPKAQRRGQPAKHHWRPQEQGSFLPVLEKVLLYSHLFLSLVFFAIIFVKWSS</sequence>
<evidence type="ECO:0000256" key="6">
    <source>
        <dbReference type="SAM" id="Coils"/>
    </source>
</evidence>
<dbReference type="Gene3D" id="3.30.160.20">
    <property type="match status" value="1"/>
</dbReference>
<gene>
    <name evidence="10" type="ORF">WISP_06808</name>
</gene>
<dbReference type="InterPro" id="IPR038050">
    <property type="entry name" value="Neuro_actylchol_rec"/>
</dbReference>
<comment type="caution">
    <text evidence="10">The sequence shown here is derived from an EMBL/GenBank/DDBJ whole genome shotgun (WGS) entry which is preliminary data.</text>
</comment>
<keyword evidence="4 8" id="KW-0472">Membrane</keyword>
<dbReference type="InterPro" id="IPR036734">
    <property type="entry name" value="Neur_chan_lig-bd_sf"/>
</dbReference>
<dbReference type="InterPro" id="IPR036719">
    <property type="entry name" value="Neuro-gated_channel_TM_sf"/>
</dbReference>
<dbReference type="PANTHER" id="PTHR19232">
    <property type="entry name" value="CENTROCORTIN FAMILY MEMBER"/>
    <property type="match status" value="1"/>
</dbReference>
<evidence type="ECO:0000256" key="3">
    <source>
        <dbReference type="ARBA" id="ARBA00023054"/>
    </source>
</evidence>
<dbReference type="SUPFAM" id="SSF90112">
    <property type="entry name" value="Neurotransmitter-gated ion-channel transmembrane pore"/>
    <property type="match status" value="1"/>
</dbReference>
<dbReference type="PROSITE" id="PS00236">
    <property type="entry name" value="NEUROTR_ION_CHANNEL"/>
    <property type="match status" value="1"/>
</dbReference>
<feature type="transmembrane region" description="Helical" evidence="8">
    <location>
        <begin position="954"/>
        <end position="974"/>
    </location>
</feature>
<keyword evidence="3 6" id="KW-0175">Coiled coil</keyword>
<proteinExistence type="inferred from homology"/>